<reference evidence="1" key="1">
    <citation type="journal article" date="2015" name="Nature">
        <title>Complex archaea that bridge the gap between prokaryotes and eukaryotes.</title>
        <authorList>
            <person name="Spang A."/>
            <person name="Saw J.H."/>
            <person name="Jorgensen S.L."/>
            <person name="Zaremba-Niedzwiedzka K."/>
            <person name="Martijn J."/>
            <person name="Lind A.E."/>
            <person name="van Eijk R."/>
            <person name="Schleper C."/>
            <person name="Guy L."/>
            <person name="Ettema T.J."/>
        </authorList>
    </citation>
    <scope>NUCLEOTIDE SEQUENCE</scope>
</reference>
<gene>
    <name evidence="1" type="ORF">LCGC14_2555200</name>
</gene>
<accession>A0A0F9AM72</accession>
<proteinExistence type="predicted"/>
<name>A0A0F9AM72_9ZZZZ</name>
<evidence type="ECO:0000313" key="1">
    <source>
        <dbReference type="EMBL" id="KKL10500.1"/>
    </source>
</evidence>
<protein>
    <submittedName>
        <fullName evidence="1">Uncharacterized protein</fullName>
    </submittedName>
</protein>
<dbReference type="AlphaFoldDB" id="A0A0F9AM72"/>
<sequence length="64" mass="6722">MIKISGNSGRYGQVQAKRFGIVVSDDTVVDGAATTIASMGQLVLDLTNGKLSYVDSSTQTQILT</sequence>
<dbReference type="EMBL" id="LAZR01042038">
    <property type="protein sequence ID" value="KKL10500.1"/>
    <property type="molecule type" value="Genomic_DNA"/>
</dbReference>
<comment type="caution">
    <text evidence="1">The sequence shown here is derived from an EMBL/GenBank/DDBJ whole genome shotgun (WGS) entry which is preliminary data.</text>
</comment>
<organism evidence="1">
    <name type="scientific">marine sediment metagenome</name>
    <dbReference type="NCBI Taxonomy" id="412755"/>
    <lineage>
        <taxon>unclassified sequences</taxon>
        <taxon>metagenomes</taxon>
        <taxon>ecological metagenomes</taxon>
    </lineage>
</organism>